<dbReference type="RefSeq" id="WP_057955561.1">
    <property type="nucleotide sequence ID" value="NZ_KQ556884.1"/>
</dbReference>
<reference evidence="4 5" key="1">
    <citation type="submission" date="2015-11" db="EMBL/GenBank/DDBJ databases">
        <title>The genome of Candidatus Endoriftia persephone in Ridgeia piscesae and population structure of the North Eastern Pacific vestimentiferan symbionts.</title>
        <authorList>
            <person name="Perez M."/>
            <person name="Juniper K.S."/>
        </authorList>
    </citation>
    <scope>NUCLEOTIDE SEQUENCE [LARGE SCALE GENOMIC DNA]</scope>
    <source>
        <strain evidence="3">Ind10</strain>
        <strain evidence="2">Ind11</strain>
    </source>
</reference>
<comment type="caution">
    <text evidence="2">The sequence shown here is derived from an EMBL/GenBank/DDBJ whole genome shotgun (WGS) entry which is preliminary data.</text>
</comment>
<feature type="coiled-coil region" evidence="1">
    <location>
        <begin position="125"/>
        <end position="197"/>
    </location>
</feature>
<protein>
    <submittedName>
        <fullName evidence="2">HlyD family secretion protein</fullName>
    </submittedName>
    <submittedName>
        <fullName evidence="3">RND family efflux transporter, MFP subunit</fullName>
    </submittedName>
</protein>
<dbReference type="GO" id="GO:1990281">
    <property type="term" value="C:efflux pump complex"/>
    <property type="evidence" value="ECO:0007669"/>
    <property type="project" value="TreeGrafter"/>
</dbReference>
<dbReference type="EMBL" id="LMXI01000664">
    <property type="protein sequence ID" value="KRT56808.1"/>
    <property type="molecule type" value="Genomic_DNA"/>
</dbReference>
<gene>
    <name evidence="2" type="ORF">Ga0074115_10993</name>
    <name evidence="3" type="ORF">Ga0076813_10305</name>
</gene>
<dbReference type="Proteomes" id="UP000051634">
    <property type="component" value="Unassembled WGS sequence"/>
</dbReference>
<dbReference type="OrthoDB" id="5645220at2"/>
<dbReference type="SUPFAM" id="SSF111369">
    <property type="entry name" value="HlyD-like secretion proteins"/>
    <property type="match status" value="1"/>
</dbReference>
<evidence type="ECO:0000313" key="3">
    <source>
        <dbReference type="EMBL" id="KRT56808.1"/>
    </source>
</evidence>
<dbReference type="EMBL" id="LDXT01000088">
    <property type="protein sequence ID" value="KRT54787.1"/>
    <property type="molecule type" value="Genomic_DNA"/>
</dbReference>
<accession>A0A0T5YW06</accession>
<evidence type="ECO:0000313" key="5">
    <source>
        <dbReference type="Proteomes" id="UP000051634"/>
    </source>
</evidence>
<keyword evidence="1" id="KW-0175">Coiled coil</keyword>
<dbReference type="AlphaFoldDB" id="A0A0T5YW06"/>
<dbReference type="GO" id="GO:0015562">
    <property type="term" value="F:efflux transmembrane transporter activity"/>
    <property type="evidence" value="ECO:0007669"/>
    <property type="project" value="TreeGrafter"/>
</dbReference>
<proteinExistence type="predicted"/>
<dbReference type="PANTHER" id="PTHR30469">
    <property type="entry name" value="MULTIDRUG RESISTANCE PROTEIN MDTA"/>
    <property type="match status" value="1"/>
</dbReference>
<evidence type="ECO:0000313" key="2">
    <source>
        <dbReference type="EMBL" id="KRT54787.1"/>
    </source>
</evidence>
<sequence>MKKVFQKPFILPLIVIAALTLVIFKVKSRPPIEHEELQFPTKTVEVITAKKIPFRSRAIAYGYVEPAVLLKAKTEVAGKISYIHPSLKKGASLAKGTVVLRIEPTTYEFSLDQSKAGLAGSQFSLKQLEVEEKTTQRSLEIAQKNLQTGQKELDRLLSIWEKRLISRSAVDAEEQKILQLRQQVEDLQGKLESFSSRKSATQAQIKQSKTQLAQSKDTLWRTEIRLPFDARIGKVSVEKGEYTAVGSVLFEALGTQAIEINAQLPVRQFYPLLMGLGKHSLNLQNPEDLQSAFSKIQLEAKVSLVGYKGNIARWRGELLRIGESIDPDRDTIDLVVAVNNPYENVIPGKRPPLLQGMYAAVEFFTPPHEMLILPRKAIHQGRVYVAKENNRLEIRPVNILHKQGQLVIVDNGVKEGEKIIITDVIPVIEGLPLKPVLAGEYEKQLAKDAIGEEHMRPNDINENKVMGSGSLISPHYFTEGDTE</sequence>
<name>A0A0T5YW06_9GAMM</name>
<dbReference type="Gene3D" id="2.40.50.100">
    <property type="match status" value="1"/>
</dbReference>
<organism evidence="2 5">
    <name type="scientific">endosymbiont of Ridgeia piscesae</name>
    <dbReference type="NCBI Taxonomy" id="54398"/>
    <lineage>
        <taxon>Bacteria</taxon>
        <taxon>Pseudomonadati</taxon>
        <taxon>Pseudomonadota</taxon>
        <taxon>Gammaproteobacteria</taxon>
        <taxon>sulfur-oxidizing symbionts</taxon>
    </lineage>
</organism>
<keyword evidence="5" id="KW-1185">Reference proteome</keyword>
<evidence type="ECO:0000313" key="4">
    <source>
        <dbReference type="Proteomes" id="UP000051276"/>
    </source>
</evidence>
<dbReference type="Gene3D" id="1.10.287.470">
    <property type="entry name" value="Helix hairpin bin"/>
    <property type="match status" value="1"/>
</dbReference>
<dbReference type="Proteomes" id="UP000051276">
    <property type="component" value="Unassembled WGS sequence"/>
</dbReference>
<dbReference type="Gene3D" id="2.40.420.20">
    <property type="match status" value="1"/>
</dbReference>
<evidence type="ECO:0000256" key="1">
    <source>
        <dbReference type="SAM" id="Coils"/>
    </source>
</evidence>
<dbReference type="Gene3D" id="2.40.30.170">
    <property type="match status" value="1"/>
</dbReference>
<dbReference type="STRING" id="54398.Ga0074115_10993"/>